<dbReference type="GO" id="GO:1902600">
    <property type="term" value="P:proton transmembrane transport"/>
    <property type="evidence" value="ECO:0007669"/>
    <property type="project" value="TreeGrafter"/>
</dbReference>
<dbReference type="PRINTS" id="PR00119">
    <property type="entry name" value="CATATPASE"/>
</dbReference>
<evidence type="ECO:0000256" key="9">
    <source>
        <dbReference type="SAM" id="Phobius"/>
    </source>
</evidence>
<feature type="transmembrane region" description="Helical" evidence="9">
    <location>
        <begin position="401"/>
        <end position="423"/>
    </location>
</feature>
<dbReference type="Proteomes" id="UP001143981">
    <property type="component" value="Unassembled WGS sequence"/>
</dbReference>
<organism evidence="11 12">
    <name type="scientific">Coemansia biformis</name>
    <dbReference type="NCBI Taxonomy" id="1286918"/>
    <lineage>
        <taxon>Eukaryota</taxon>
        <taxon>Fungi</taxon>
        <taxon>Fungi incertae sedis</taxon>
        <taxon>Zoopagomycota</taxon>
        <taxon>Kickxellomycotina</taxon>
        <taxon>Kickxellomycetes</taxon>
        <taxon>Kickxellales</taxon>
        <taxon>Kickxellaceae</taxon>
        <taxon>Coemansia</taxon>
    </lineage>
</organism>
<feature type="compositionally biased region" description="Basic and acidic residues" evidence="8">
    <location>
        <begin position="774"/>
        <end position="789"/>
    </location>
</feature>
<dbReference type="InterPro" id="IPR004014">
    <property type="entry name" value="ATPase_P-typ_cation-transptr_N"/>
</dbReference>
<evidence type="ECO:0000313" key="11">
    <source>
        <dbReference type="EMBL" id="KAJ1734281.1"/>
    </source>
</evidence>
<dbReference type="PANTHER" id="PTHR43294:SF21">
    <property type="entry name" value="CATION TRANSPORTING ATPASE"/>
    <property type="match status" value="1"/>
</dbReference>
<evidence type="ECO:0000256" key="3">
    <source>
        <dbReference type="ARBA" id="ARBA00022692"/>
    </source>
</evidence>
<comment type="caution">
    <text evidence="11">The sequence shown here is derived from an EMBL/GenBank/DDBJ whole genome shotgun (WGS) entry which is preliminary data.</text>
</comment>
<feature type="transmembrane region" description="Helical" evidence="9">
    <location>
        <begin position="359"/>
        <end position="381"/>
    </location>
</feature>
<protein>
    <recommendedName>
        <fullName evidence="10">Cation-transporting P-type ATPase N-terminal domain-containing protein</fullName>
    </recommendedName>
</protein>
<evidence type="ECO:0000256" key="1">
    <source>
        <dbReference type="ARBA" id="ARBA00004651"/>
    </source>
</evidence>
<dbReference type="OrthoDB" id="158672at2759"/>
<feature type="region of interest" description="Disordered" evidence="8">
    <location>
        <begin position="1"/>
        <end position="34"/>
    </location>
</feature>
<dbReference type="InterPro" id="IPR059000">
    <property type="entry name" value="ATPase_P-type_domA"/>
</dbReference>
<keyword evidence="6 9" id="KW-1133">Transmembrane helix</keyword>
<keyword evidence="7 9" id="KW-0472">Membrane</keyword>
<dbReference type="Pfam" id="PF13246">
    <property type="entry name" value="Cation_ATPase"/>
    <property type="match status" value="1"/>
</dbReference>
<evidence type="ECO:0000259" key="10">
    <source>
        <dbReference type="SMART" id="SM00831"/>
    </source>
</evidence>
<evidence type="ECO:0000256" key="6">
    <source>
        <dbReference type="ARBA" id="ARBA00022989"/>
    </source>
</evidence>
<feature type="transmembrane region" description="Helical" evidence="9">
    <location>
        <begin position="975"/>
        <end position="1006"/>
    </location>
</feature>
<evidence type="ECO:0000256" key="7">
    <source>
        <dbReference type="ARBA" id="ARBA00023136"/>
    </source>
</evidence>
<dbReference type="Gene3D" id="3.40.1110.10">
    <property type="entry name" value="Calcium-transporting ATPase, cytoplasmic domain N"/>
    <property type="match status" value="1"/>
</dbReference>
<gene>
    <name evidence="11" type="ORF">LPJ61_001158</name>
</gene>
<name>A0A9W8CYD7_9FUNG</name>
<dbReference type="Pfam" id="PF00689">
    <property type="entry name" value="Cation_ATPase_C"/>
    <property type="match status" value="1"/>
</dbReference>
<sequence length="1149" mass="126863">MGPRHSSLPLAAKAATTATRPLTMPAPTRRAGRNGRLGLRAATEFRTLSIQVGEEERSTRRLQSARPFMHPRWWRELLNELVPFRSALRLREAEGRQREAALLQVAESLRGLRHHLCSIDELLVQQGTSSTLGLEAQAVARRAAKHGRNVPSPTLRLMPLRVLSWFYSGFNRFNWASVVVFFLCWKPIGNPPQSGNMAMAIVVILVICLQAMFAAWQEWMTSRTMHEITDMLPAETTVIRDGTKATVLSADLVPGDLVSLYAGDRVPADLRLINVSVDVLVDRSALSGTTDPTIGTTAYTDTNYLETRNMAMMGASITQGHCKGIVVSTGDRTVLGRINKLVVSKPPEHTILQYEVRRLVNALTTVSLAIGTLFIVLWAVWLRKSHPGFLSASDALANGVGVLVTFVPGGLPISFTLALTAIAKRMQRHSVLIKNLATIETLGIVNVICCEKTGTLTQRRIAVTRVGFADRETTLDALVEEQAPAGIDELAPAARRLYETAALCCDAEFEAMSMHLPVDERAALGDATDCAILRMAEHICPLRHARMLYTTLLTIPFSLRRRWMLTVCKPENSHPFILIKGAPETLLPHCTSIQSSTGDIVPLDEAMRDRIDDTQRRWANEGCRVLLLCQRRFPDDSVTDNPLIGIEYSTSALYNVASKCIELLCVVGLVGMVDPVRHGIPSAIDTFRGAGIRVFMVTGDYAPTAAFVARQCKIITSKEVAGIDEVKARAAQQPAEILASATLPSAQPTNDMAIDTESDETRNMHQPLAVDSQLSEKHESQLDSREQQSARRSLVVSGPELAALRTRDWDVIARYEEIVFARIMPEQKLQVVEEMRARGSIVAVTGDDVNDLPAMLAADVGIAMGNGSEVAKDAAEIVLLTSNFSSLVTAIESGRMIFINMKKVIVYLLPMTNMSEIVPSLLNVVLGLPIPLSTFLMLVINVITDVWASVLLANEEPEADILQRPPRDPKKEGLVNVRLFVHAYLFIGLMETLAGHIMFFLCIYLRGGIGPQHVFLAFDKWTDGYMGKSKQELSAIVNMSGSAHFMGLVIMQWGNMFAARTRRLSVVQQNPLWGPKRNPLLLVAIPISVAVALFFSEIDWFNRIFLTGKIPVEFFFLPLPFALALLAAEELRKLLVRRYPQSLVARMAW</sequence>
<dbReference type="InterPro" id="IPR001757">
    <property type="entry name" value="P_typ_ATPase"/>
</dbReference>
<dbReference type="PRINTS" id="PR00121">
    <property type="entry name" value="NAKATPASE"/>
</dbReference>
<dbReference type="InterPro" id="IPR023298">
    <property type="entry name" value="ATPase_P-typ_TM_dom_sf"/>
</dbReference>
<dbReference type="AlphaFoldDB" id="A0A9W8CYD7"/>
<feature type="transmembrane region" description="Helical" evidence="9">
    <location>
        <begin position="932"/>
        <end position="954"/>
    </location>
</feature>
<dbReference type="Pfam" id="PF00122">
    <property type="entry name" value="E1-E2_ATPase"/>
    <property type="match status" value="1"/>
</dbReference>
<dbReference type="GO" id="GO:0005391">
    <property type="term" value="F:P-type sodium:potassium-exchanging transporter activity"/>
    <property type="evidence" value="ECO:0007669"/>
    <property type="project" value="TreeGrafter"/>
</dbReference>
<proteinExistence type="predicted"/>
<evidence type="ECO:0000256" key="2">
    <source>
        <dbReference type="ARBA" id="ARBA00022475"/>
    </source>
</evidence>
<dbReference type="FunFam" id="1.20.1110.10:FF:000095">
    <property type="entry name" value="Sodium/potassium-transporting ATPase subunit alpha-1"/>
    <property type="match status" value="1"/>
</dbReference>
<evidence type="ECO:0000256" key="8">
    <source>
        <dbReference type="SAM" id="MobiDB-lite"/>
    </source>
</evidence>
<keyword evidence="12" id="KW-1185">Reference proteome</keyword>
<feature type="domain" description="Cation-transporting P-type ATPase N-terminal" evidence="10">
    <location>
        <begin position="113"/>
        <end position="186"/>
    </location>
</feature>
<dbReference type="Pfam" id="PF00690">
    <property type="entry name" value="Cation_ATPase_N"/>
    <property type="match status" value="1"/>
</dbReference>
<dbReference type="SMART" id="SM00831">
    <property type="entry name" value="Cation_ATPase_N"/>
    <property type="match status" value="1"/>
</dbReference>
<feature type="transmembrane region" description="Helical" evidence="9">
    <location>
        <begin position="904"/>
        <end position="926"/>
    </location>
</feature>
<dbReference type="Gene3D" id="1.20.1110.10">
    <property type="entry name" value="Calcium-transporting ATPase, transmembrane domain"/>
    <property type="match status" value="1"/>
</dbReference>
<evidence type="ECO:0000313" key="12">
    <source>
        <dbReference type="Proteomes" id="UP001143981"/>
    </source>
</evidence>
<dbReference type="NCBIfam" id="TIGR01494">
    <property type="entry name" value="ATPase_P-type"/>
    <property type="match status" value="2"/>
</dbReference>
<keyword evidence="4" id="KW-0547">Nucleotide-binding</keyword>
<dbReference type="PANTHER" id="PTHR43294">
    <property type="entry name" value="SODIUM/POTASSIUM-TRANSPORTING ATPASE SUBUNIT ALPHA"/>
    <property type="match status" value="1"/>
</dbReference>
<keyword evidence="5" id="KW-0067">ATP-binding</keyword>
<dbReference type="InterPro" id="IPR023214">
    <property type="entry name" value="HAD_sf"/>
</dbReference>
<dbReference type="GO" id="GO:0036376">
    <property type="term" value="P:sodium ion export across plasma membrane"/>
    <property type="evidence" value="ECO:0007669"/>
    <property type="project" value="TreeGrafter"/>
</dbReference>
<dbReference type="GO" id="GO:0006883">
    <property type="term" value="P:intracellular sodium ion homeostasis"/>
    <property type="evidence" value="ECO:0007669"/>
    <property type="project" value="TreeGrafter"/>
</dbReference>
<dbReference type="SUPFAM" id="SSF56784">
    <property type="entry name" value="HAD-like"/>
    <property type="match status" value="1"/>
</dbReference>
<evidence type="ECO:0000256" key="5">
    <source>
        <dbReference type="ARBA" id="ARBA00022840"/>
    </source>
</evidence>
<dbReference type="InterPro" id="IPR006068">
    <property type="entry name" value="ATPase_P-typ_cation-transptr_C"/>
</dbReference>
<keyword evidence="3 9" id="KW-0812">Transmembrane</keyword>
<dbReference type="GO" id="GO:0016887">
    <property type="term" value="F:ATP hydrolysis activity"/>
    <property type="evidence" value="ECO:0007669"/>
    <property type="project" value="InterPro"/>
</dbReference>
<feature type="region of interest" description="Disordered" evidence="8">
    <location>
        <begin position="772"/>
        <end position="791"/>
    </location>
</feature>
<feature type="transmembrane region" description="Helical" evidence="9">
    <location>
        <begin position="197"/>
        <end position="216"/>
    </location>
</feature>
<dbReference type="InterPro" id="IPR023299">
    <property type="entry name" value="ATPase_P-typ_cyto_dom_N"/>
</dbReference>
<reference evidence="11" key="1">
    <citation type="submission" date="2022-07" db="EMBL/GenBank/DDBJ databases">
        <title>Phylogenomic reconstructions and comparative analyses of Kickxellomycotina fungi.</title>
        <authorList>
            <person name="Reynolds N.K."/>
            <person name="Stajich J.E."/>
            <person name="Barry K."/>
            <person name="Grigoriev I.V."/>
            <person name="Crous P."/>
            <person name="Smith M.E."/>
        </authorList>
    </citation>
    <scope>NUCLEOTIDE SEQUENCE</scope>
    <source>
        <strain evidence="11">BCRC 34381</strain>
    </source>
</reference>
<dbReference type="SUPFAM" id="SSF81653">
    <property type="entry name" value="Calcium ATPase, transduction domain A"/>
    <property type="match status" value="1"/>
</dbReference>
<feature type="transmembrane region" description="Helical" evidence="9">
    <location>
        <begin position="1110"/>
        <end position="1128"/>
    </location>
</feature>
<dbReference type="Gene3D" id="3.40.50.1000">
    <property type="entry name" value="HAD superfamily/HAD-like"/>
    <property type="match status" value="1"/>
</dbReference>
<dbReference type="InterPro" id="IPR050510">
    <property type="entry name" value="Cation_transp_ATPase_P-type"/>
</dbReference>
<accession>A0A9W8CYD7</accession>
<evidence type="ECO:0000256" key="4">
    <source>
        <dbReference type="ARBA" id="ARBA00022741"/>
    </source>
</evidence>
<dbReference type="GO" id="GO:0005524">
    <property type="term" value="F:ATP binding"/>
    <property type="evidence" value="ECO:0007669"/>
    <property type="project" value="UniProtKB-KW"/>
</dbReference>
<dbReference type="EMBL" id="JANBOI010000084">
    <property type="protein sequence ID" value="KAJ1734281.1"/>
    <property type="molecule type" value="Genomic_DNA"/>
</dbReference>
<dbReference type="InterPro" id="IPR008250">
    <property type="entry name" value="ATPase_P-typ_transduc_dom_A_sf"/>
</dbReference>
<feature type="transmembrane region" description="Helical" evidence="9">
    <location>
        <begin position="1035"/>
        <end position="1058"/>
    </location>
</feature>
<dbReference type="InterPro" id="IPR036412">
    <property type="entry name" value="HAD-like_sf"/>
</dbReference>
<feature type="transmembrane region" description="Helical" evidence="9">
    <location>
        <begin position="1079"/>
        <end position="1098"/>
    </location>
</feature>
<dbReference type="Gene3D" id="2.70.150.10">
    <property type="entry name" value="Calcium-transporting ATPase, cytoplasmic transduction domain A"/>
    <property type="match status" value="1"/>
</dbReference>
<dbReference type="SUPFAM" id="SSF81660">
    <property type="entry name" value="Metal cation-transporting ATPase, ATP-binding domain N"/>
    <property type="match status" value="1"/>
</dbReference>
<dbReference type="SUPFAM" id="SSF81665">
    <property type="entry name" value="Calcium ATPase, transmembrane domain M"/>
    <property type="match status" value="1"/>
</dbReference>
<dbReference type="GO" id="GO:1990573">
    <property type="term" value="P:potassium ion import across plasma membrane"/>
    <property type="evidence" value="ECO:0007669"/>
    <property type="project" value="TreeGrafter"/>
</dbReference>
<keyword evidence="2" id="KW-1003">Cell membrane</keyword>
<dbReference type="GO" id="GO:0005886">
    <property type="term" value="C:plasma membrane"/>
    <property type="evidence" value="ECO:0007669"/>
    <property type="project" value="UniProtKB-SubCell"/>
</dbReference>
<dbReference type="Pfam" id="PF08282">
    <property type="entry name" value="Hydrolase_3"/>
    <property type="match status" value="1"/>
</dbReference>
<comment type="subcellular location">
    <subcellularLocation>
        <location evidence="1">Cell membrane</location>
        <topology evidence="1">Multi-pass membrane protein</topology>
    </subcellularLocation>
</comment>
<dbReference type="GO" id="GO:0030007">
    <property type="term" value="P:intracellular potassium ion homeostasis"/>
    <property type="evidence" value="ECO:0007669"/>
    <property type="project" value="TreeGrafter"/>
</dbReference>